<dbReference type="InterPro" id="IPR001810">
    <property type="entry name" value="F-box_dom"/>
</dbReference>
<organism evidence="4 5">
    <name type="scientific">Lophium mytilinum</name>
    <dbReference type="NCBI Taxonomy" id="390894"/>
    <lineage>
        <taxon>Eukaryota</taxon>
        <taxon>Fungi</taxon>
        <taxon>Dikarya</taxon>
        <taxon>Ascomycota</taxon>
        <taxon>Pezizomycotina</taxon>
        <taxon>Dothideomycetes</taxon>
        <taxon>Pleosporomycetidae</taxon>
        <taxon>Mytilinidiales</taxon>
        <taxon>Mytilinidiaceae</taxon>
        <taxon>Lophium</taxon>
    </lineage>
</organism>
<proteinExistence type="predicted"/>
<evidence type="ECO:0000313" key="4">
    <source>
        <dbReference type="EMBL" id="KAF2499354.1"/>
    </source>
</evidence>
<evidence type="ECO:0008006" key="6">
    <source>
        <dbReference type="Google" id="ProtNLM"/>
    </source>
</evidence>
<evidence type="ECO:0000259" key="3">
    <source>
        <dbReference type="PROSITE" id="PS50181"/>
    </source>
</evidence>
<keyword evidence="1" id="KW-0833">Ubl conjugation pathway</keyword>
<dbReference type="CDD" id="cd00195">
    <property type="entry name" value="UBCc_UEV"/>
    <property type="match status" value="1"/>
</dbReference>
<evidence type="ECO:0000256" key="1">
    <source>
        <dbReference type="ARBA" id="ARBA00022786"/>
    </source>
</evidence>
<feature type="domain" description="UBC core" evidence="2">
    <location>
        <begin position="5"/>
        <end position="155"/>
    </location>
</feature>
<evidence type="ECO:0000313" key="5">
    <source>
        <dbReference type="Proteomes" id="UP000799750"/>
    </source>
</evidence>
<dbReference type="AlphaFoldDB" id="A0A6A6R4V4"/>
<dbReference type="PROSITE" id="PS50181">
    <property type="entry name" value="FBOX"/>
    <property type="match status" value="1"/>
</dbReference>
<dbReference type="Gene3D" id="3.10.110.10">
    <property type="entry name" value="Ubiquitin Conjugating Enzyme"/>
    <property type="match status" value="1"/>
</dbReference>
<gene>
    <name evidence="4" type="ORF">BU16DRAFT_480042</name>
</gene>
<dbReference type="SUPFAM" id="SSF54495">
    <property type="entry name" value="UBC-like"/>
    <property type="match status" value="1"/>
</dbReference>
<name>A0A6A6R4V4_9PEZI</name>
<dbReference type="OrthoDB" id="109543at2759"/>
<dbReference type="Proteomes" id="UP000799750">
    <property type="component" value="Unassembled WGS sequence"/>
</dbReference>
<dbReference type="PROSITE" id="PS50127">
    <property type="entry name" value="UBC_2"/>
    <property type="match status" value="1"/>
</dbReference>
<dbReference type="SMART" id="SM00212">
    <property type="entry name" value="UBCc"/>
    <property type="match status" value="1"/>
</dbReference>
<protein>
    <recommendedName>
        <fullName evidence="6">UBC core domain-containing protein</fullName>
    </recommendedName>
</protein>
<keyword evidence="5" id="KW-1185">Reference proteome</keyword>
<dbReference type="InterPro" id="IPR000608">
    <property type="entry name" value="UBC"/>
</dbReference>
<evidence type="ECO:0000259" key="2">
    <source>
        <dbReference type="PROSITE" id="PS50127"/>
    </source>
</evidence>
<dbReference type="Pfam" id="PF00179">
    <property type="entry name" value="UQ_con"/>
    <property type="match status" value="1"/>
</dbReference>
<accession>A0A6A6R4V4</accession>
<dbReference type="InterPro" id="IPR050113">
    <property type="entry name" value="Ub_conjugating_enzyme"/>
</dbReference>
<reference evidence="4" key="1">
    <citation type="journal article" date="2020" name="Stud. Mycol.">
        <title>101 Dothideomycetes genomes: a test case for predicting lifestyles and emergence of pathogens.</title>
        <authorList>
            <person name="Haridas S."/>
            <person name="Albert R."/>
            <person name="Binder M."/>
            <person name="Bloem J."/>
            <person name="Labutti K."/>
            <person name="Salamov A."/>
            <person name="Andreopoulos B."/>
            <person name="Baker S."/>
            <person name="Barry K."/>
            <person name="Bills G."/>
            <person name="Bluhm B."/>
            <person name="Cannon C."/>
            <person name="Castanera R."/>
            <person name="Culley D."/>
            <person name="Daum C."/>
            <person name="Ezra D."/>
            <person name="Gonzalez J."/>
            <person name="Henrissat B."/>
            <person name="Kuo A."/>
            <person name="Liang C."/>
            <person name="Lipzen A."/>
            <person name="Lutzoni F."/>
            <person name="Magnuson J."/>
            <person name="Mondo S."/>
            <person name="Nolan M."/>
            <person name="Ohm R."/>
            <person name="Pangilinan J."/>
            <person name="Park H.-J."/>
            <person name="Ramirez L."/>
            <person name="Alfaro M."/>
            <person name="Sun H."/>
            <person name="Tritt A."/>
            <person name="Yoshinaga Y."/>
            <person name="Zwiers L.-H."/>
            <person name="Turgeon B."/>
            <person name="Goodwin S."/>
            <person name="Spatafora J."/>
            <person name="Crous P."/>
            <person name="Grigoriev I."/>
        </authorList>
    </citation>
    <scope>NUCLEOTIDE SEQUENCE</scope>
    <source>
        <strain evidence="4">CBS 269.34</strain>
    </source>
</reference>
<dbReference type="InterPro" id="IPR016135">
    <property type="entry name" value="UBQ-conjugating_enzyme/RWD"/>
</dbReference>
<dbReference type="EMBL" id="MU004184">
    <property type="protein sequence ID" value="KAF2499354.1"/>
    <property type="molecule type" value="Genomic_DNA"/>
</dbReference>
<dbReference type="PANTHER" id="PTHR24067">
    <property type="entry name" value="UBIQUITIN-CONJUGATING ENZYME E2"/>
    <property type="match status" value="1"/>
</dbReference>
<feature type="domain" description="F-box" evidence="3">
    <location>
        <begin position="192"/>
        <end position="240"/>
    </location>
</feature>
<sequence length="631" mass="70647">MAHPSLHQRLLRDITELQKEPYTHFSTHINDKDLTKFCLILKPDGFRALHLTVEIPPNYPLIAPRVSMQSSVVHPNVFHDYICASILNTEEGWTPAYTLKAICIQLLSFFSGGAIEQDYGGKVDLRDYQAQADYNMRRWGVENKSTKHKCEECGFGKPRPVETSVADQLASLTLYNGGPGANVPHGRAKKTLNLLLKLPAELLLLVVDTLDTKDLLQLAKAFPEVKEALESSDCIRLRELQCFTLKKSFTDAKLGVGVAILHQGKEGTFASEFELLSREAFEKHKIRKSIHGVAFDHWLPLPIHRKHWIAAKPDVNATLEMLSRKATLSKVFPEYVLYHFMNNIVVQFSQDTESVSRKSTLNHASEKAVEAYFALFHLLLCLATENQQIVRDANRMIDGFLGGATSKDKFPNLGLLLVAALISDKGLTKELSFAVIREAVLRNVVWMLDRKGAGLAELAYVEPESSSNYRLDKTFEASTTSYRLLMFLNLFYRTARKSDKLEDLRETMFDNHGAPPPGTAERMAKQIREIREVKNFPTFLTNMGLAAPAKEAFVGFLKRTIADSVTAGYSSEPLTQSQLYAMRCRVEPGVGLAAGVAPSVGAPSSLTMMTVSFFPGRQKSNAPRNGQRWRR</sequence>